<dbReference type="OrthoDB" id="9769628at2"/>
<comment type="function">
    <text evidence="4">ATP-dependent carboxylate-amine ligase which exhibits weak glutamate--cysteine ligase activity.</text>
</comment>
<reference evidence="5 6" key="1">
    <citation type="submission" date="2019-02" db="EMBL/GenBank/DDBJ databases">
        <title>Deep-cultivation of Planctomycetes and their phenomic and genomic characterization uncovers novel biology.</title>
        <authorList>
            <person name="Wiegand S."/>
            <person name="Jogler M."/>
            <person name="Boedeker C."/>
            <person name="Pinto D."/>
            <person name="Vollmers J."/>
            <person name="Rivas-Marin E."/>
            <person name="Kohn T."/>
            <person name="Peeters S.H."/>
            <person name="Heuer A."/>
            <person name="Rast P."/>
            <person name="Oberbeckmann S."/>
            <person name="Bunk B."/>
            <person name="Jeske O."/>
            <person name="Meyerdierks A."/>
            <person name="Storesund J.E."/>
            <person name="Kallscheuer N."/>
            <person name="Luecker S."/>
            <person name="Lage O.M."/>
            <person name="Pohl T."/>
            <person name="Merkel B.J."/>
            <person name="Hornburger P."/>
            <person name="Mueller R.-W."/>
            <person name="Bruemmer F."/>
            <person name="Labrenz M."/>
            <person name="Spormann A.M."/>
            <person name="Op den Camp H."/>
            <person name="Overmann J."/>
            <person name="Amann R."/>
            <person name="Jetten M.S.M."/>
            <person name="Mascher T."/>
            <person name="Medema M.H."/>
            <person name="Devos D.P."/>
            <person name="Kaster A.-K."/>
            <person name="Ovreas L."/>
            <person name="Rohde M."/>
            <person name="Galperin M.Y."/>
            <person name="Jogler C."/>
        </authorList>
    </citation>
    <scope>NUCLEOTIDE SEQUENCE [LARGE SCALE GENOMIC DNA]</scope>
    <source>
        <strain evidence="5 6">Mal4</strain>
    </source>
</reference>
<dbReference type="GO" id="GO:0004357">
    <property type="term" value="F:glutamate-cysteine ligase activity"/>
    <property type="evidence" value="ECO:0007669"/>
    <property type="project" value="UniProtKB-EC"/>
</dbReference>
<comment type="catalytic activity">
    <reaction evidence="4">
        <text>L-cysteine + L-glutamate + ATP = gamma-L-glutamyl-L-cysteine + ADP + phosphate + H(+)</text>
        <dbReference type="Rhea" id="RHEA:13285"/>
        <dbReference type="ChEBI" id="CHEBI:15378"/>
        <dbReference type="ChEBI" id="CHEBI:29985"/>
        <dbReference type="ChEBI" id="CHEBI:30616"/>
        <dbReference type="ChEBI" id="CHEBI:35235"/>
        <dbReference type="ChEBI" id="CHEBI:43474"/>
        <dbReference type="ChEBI" id="CHEBI:58173"/>
        <dbReference type="ChEBI" id="CHEBI:456216"/>
        <dbReference type="EC" id="6.3.2.2"/>
    </reaction>
</comment>
<dbReference type="SUPFAM" id="SSF55931">
    <property type="entry name" value="Glutamine synthetase/guanido kinase"/>
    <property type="match status" value="1"/>
</dbReference>
<keyword evidence="2 4" id="KW-0547">Nucleotide-binding</keyword>
<dbReference type="InterPro" id="IPR014746">
    <property type="entry name" value="Gln_synth/guanido_kin_cat_dom"/>
</dbReference>
<dbReference type="EC" id="6.3.2.2" evidence="4"/>
<evidence type="ECO:0000256" key="1">
    <source>
        <dbReference type="ARBA" id="ARBA00022598"/>
    </source>
</evidence>
<comment type="similarity">
    <text evidence="4">Belongs to the glutamate--cysteine ligase type 2 family. YbdK subfamily.</text>
</comment>
<dbReference type="InterPro" id="IPR050141">
    <property type="entry name" value="GCL_type2/YbdK_subfam"/>
</dbReference>
<proteinExistence type="inferred from homology"/>
<dbReference type="PANTHER" id="PTHR36510">
    <property type="entry name" value="GLUTAMATE--CYSTEINE LIGASE 2-RELATED"/>
    <property type="match status" value="1"/>
</dbReference>
<dbReference type="GO" id="GO:0042398">
    <property type="term" value="P:modified amino acid biosynthetic process"/>
    <property type="evidence" value="ECO:0007669"/>
    <property type="project" value="InterPro"/>
</dbReference>
<dbReference type="KEGG" id="mri:Mal4_49520"/>
<organism evidence="5 6">
    <name type="scientific">Maioricimonas rarisocia</name>
    <dbReference type="NCBI Taxonomy" id="2528026"/>
    <lineage>
        <taxon>Bacteria</taxon>
        <taxon>Pseudomonadati</taxon>
        <taxon>Planctomycetota</taxon>
        <taxon>Planctomycetia</taxon>
        <taxon>Planctomycetales</taxon>
        <taxon>Planctomycetaceae</taxon>
        <taxon>Maioricimonas</taxon>
    </lineage>
</organism>
<accession>A0A517ZDQ0</accession>
<dbReference type="HAMAP" id="MF_01609">
    <property type="entry name" value="Glu_cys_ligase_2"/>
    <property type="match status" value="1"/>
</dbReference>
<keyword evidence="3 4" id="KW-0067">ATP-binding</keyword>
<evidence type="ECO:0000313" key="5">
    <source>
        <dbReference type="EMBL" id="QDU40594.1"/>
    </source>
</evidence>
<name>A0A517ZDQ0_9PLAN</name>
<dbReference type="InterPro" id="IPR011793">
    <property type="entry name" value="YbdK"/>
</dbReference>
<dbReference type="RefSeq" id="WP_145371870.1">
    <property type="nucleotide sequence ID" value="NZ_CP036275.1"/>
</dbReference>
<dbReference type="PANTHER" id="PTHR36510:SF1">
    <property type="entry name" value="GLUTAMATE--CYSTEINE LIGASE 2-RELATED"/>
    <property type="match status" value="1"/>
</dbReference>
<sequence length="381" mass="43479">MPALSFNRNDKPSLGVEIELQLVDSRSYALSSSIEDVLNRIPSELEANVKPELMQSYLEINTGICDTVGCVREDLLQTLTALTRVTDDLGLKLFWSATHPFSSWRRQQITVNDRYYQLVELMQDVARRLVTFGLHVHVGVESGDKAVMVCDRMLRHLPLLLALSSNSPFWEGRPTGLHSNRSKIMEGLPTAGLPVQMRNWSEYTWLVNHLVDTGFINTIREIWWDIRPHHNFGTVEIRVCDVPKNLNHVLAITAMVQSLVTAISHEIDEGTYQSEYHPMMVAQNKWRATRFGAHAQLVDSDDYSQRSVQEATDRLVDRLLPIAEQLDCVQELETCRQLPTESGAQQQLALYEETLSRRKVVERMIVDNAWQDSPEEEPSTV</sequence>
<evidence type="ECO:0000256" key="4">
    <source>
        <dbReference type="HAMAP-Rule" id="MF_01609"/>
    </source>
</evidence>
<gene>
    <name evidence="5" type="primary">ybdK_2</name>
    <name evidence="5" type="ORF">Mal4_49520</name>
</gene>
<dbReference type="EMBL" id="CP036275">
    <property type="protein sequence ID" value="QDU40594.1"/>
    <property type="molecule type" value="Genomic_DNA"/>
</dbReference>
<dbReference type="GO" id="GO:0005524">
    <property type="term" value="F:ATP binding"/>
    <property type="evidence" value="ECO:0007669"/>
    <property type="project" value="UniProtKB-KW"/>
</dbReference>
<protein>
    <recommendedName>
        <fullName evidence="4">Putative glutamate--cysteine ligase 2</fullName>
        <ecNumber evidence="4">6.3.2.2</ecNumber>
    </recommendedName>
    <alternativeName>
        <fullName evidence="4">Gamma-glutamylcysteine synthetase 2</fullName>
        <shortName evidence="4">GCS 2</shortName>
        <shortName evidence="4">Gamma-GCS 2</shortName>
    </alternativeName>
</protein>
<evidence type="ECO:0000256" key="2">
    <source>
        <dbReference type="ARBA" id="ARBA00022741"/>
    </source>
</evidence>
<dbReference type="NCBIfam" id="TIGR02050">
    <property type="entry name" value="gshA_cyan_rel"/>
    <property type="match status" value="1"/>
</dbReference>
<keyword evidence="6" id="KW-1185">Reference proteome</keyword>
<evidence type="ECO:0000256" key="3">
    <source>
        <dbReference type="ARBA" id="ARBA00022840"/>
    </source>
</evidence>
<evidence type="ECO:0000313" key="6">
    <source>
        <dbReference type="Proteomes" id="UP000320496"/>
    </source>
</evidence>
<dbReference type="Gene3D" id="3.30.590.20">
    <property type="match status" value="1"/>
</dbReference>
<dbReference type="Pfam" id="PF04107">
    <property type="entry name" value="GCS2"/>
    <property type="match status" value="1"/>
</dbReference>
<dbReference type="InterPro" id="IPR006336">
    <property type="entry name" value="GCS2"/>
</dbReference>
<dbReference type="Proteomes" id="UP000320496">
    <property type="component" value="Chromosome"/>
</dbReference>
<dbReference type="AlphaFoldDB" id="A0A517ZDQ0"/>
<keyword evidence="1 4" id="KW-0436">Ligase</keyword>